<comment type="caution">
    <text evidence="1">The sequence shown here is derived from an EMBL/GenBank/DDBJ whole genome shotgun (WGS) entry which is preliminary data.</text>
</comment>
<dbReference type="EMBL" id="CM045769">
    <property type="protein sequence ID" value="KAI7995732.1"/>
    <property type="molecule type" value="Genomic_DNA"/>
</dbReference>
<dbReference type="Proteomes" id="UP001060215">
    <property type="component" value="Chromosome 12"/>
</dbReference>
<name>A0ACC0G5L1_9ERIC</name>
<protein>
    <submittedName>
        <fullName evidence="1">Inactive poly [ADP-ribose] polymerase RCD1</fullName>
    </submittedName>
</protein>
<sequence length="635" mass="71530">MEMKFAKVLDSRRRVAVDLKRKRAARCEAYFTSAARNVLSKRTTLNSSIHKLGKRKKLDGSKSKLGCCASQLKKSLLQYYSNFIRSGIPQRLMFYQNGEWSDFPQDFVGLIKKDFQVKKAVTEVEFNGHPVVLDFLHMMRLDLKTGSQQPISWIDEAGKCFFPENFSGDDELHECCRHDFEKDQEHLFSEPHGYQDIRLQLEIEVNGSDFSKFKEHSGESNVLVKQIQVDENPTSDHCDAEVEDSCVRASDTKVDAAVGGNQQIAKNLVASIDAIHGDMESDTVRKIFFMGMGSSSIADIVDLYQGSSTLMQAQLEQFHKQVEITKKYRGDANVRYAWLPSTKGLLSSIMNYRLGHYGTSEIKSAYGIGVHLSPANCTITSASYCDVDENGVRHMVFCRVIMGNMELVHAGSKQFHPSSEHFDSGVDDLQNPRHYIVWNMNKNTHIYPEYAVSFKVSSDAEGFLVRNENKLDISGVTTCSPESRVQLRLDSSPAQFGFNCHQVPVERPQGNAVNLGLSTTKIPRSPWMPFPMLFAAISNKVPLKDMKLVETNYELFRMKKITRNDFVQKLRLIVGDNVLRSTITNLEPKENNKTPFGNDAKQGTVKVGFGMDQVMSNFKSELIAPKQELGSSDGL</sequence>
<evidence type="ECO:0000313" key="1">
    <source>
        <dbReference type="EMBL" id="KAI7995732.1"/>
    </source>
</evidence>
<reference evidence="1 2" key="1">
    <citation type="journal article" date="2022" name="Plant J.">
        <title>Chromosome-level genome of Camellia lanceoleosa provides a valuable resource for understanding genome evolution and self-incompatibility.</title>
        <authorList>
            <person name="Gong W."/>
            <person name="Xiao S."/>
            <person name="Wang L."/>
            <person name="Liao Z."/>
            <person name="Chang Y."/>
            <person name="Mo W."/>
            <person name="Hu G."/>
            <person name="Li W."/>
            <person name="Zhao G."/>
            <person name="Zhu H."/>
            <person name="Hu X."/>
            <person name="Ji K."/>
            <person name="Xiang X."/>
            <person name="Song Q."/>
            <person name="Yuan D."/>
            <person name="Jin S."/>
            <person name="Zhang L."/>
        </authorList>
    </citation>
    <scope>NUCLEOTIDE SEQUENCE [LARGE SCALE GENOMIC DNA]</scope>
    <source>
        <strain evidence="1">SQ_2022a</strain>
    </source>
</reference>
<gene>
    <name evidence="1" type="ORF">LOK49_LG11G02095</name>
</gene>
<keyword evidence="2" id="KW-1185">Reference proteome</keyword>
<accession>A0ACC0G5L1</accession>
<organism evidence="1 2">
    <name type="scientific">Camellia lanceoleosa</name>
    <dbReference type="NCBI Taxonomy" id="1840588"/>
    <lineage>
        <taxon>Eukaryota</taxon>
        <taxon>Viridiplantae</taxon>
        <taxon>Streptophyta</taxon>
        <taxon>Embryophyta</taxon>
        <taxon>Tracheophyta</taxon>
        <taxon>Spermatophyta</taxon>
        <taxon>Magnoliopsida</taxon>
        <taxon>eudicotyledons</taxon>
        <taxon>Gunneridae</taxon>
        <taxon>Pentapetalae</taxon>
        <taxon>asterids</taxon>
        <taxon>Ericales</taxon>
        <taxon>Theaceae</taxon>
        <taxon>Camellia</taxon>
    </lineage>
</organism>
<proteinExistence type="predicted"/>
<evidence type="ECO:0000313" key="2">
    <source>
        <dbReference type="Proteomes" id="UP001060215"/>
    </source>
</evidence>